<keyword evidence="2" id="KW-1185">Reference proteome</keyword>
<dbReference type="PANTHER" id="PTHR45458">
    <property type="entry name" value="SHORT-CHAIN DEHYDROGENASE/REDUCTASE SDR"/>
    <property type="match status" value="1"/>
</dbReference>
<sequence>MLQKPVLSASLALWWELGDLGIRFGIGLSPVAPSSESPVVMKPLTSSEKIILFATPLAYVVVLLRPERFAGQASSAAAEDDEDGPASSSVARMKMRCLRQSWTPPRRERCPSPSAASRGIGLEIVRQLLASLTNLVVADARTPEKATVLHDLQSTAKGTLHVIKLDVSNFDSVRASAKDLQAILGDTGLDYLNNAGIASHDTAFTIDPDVLLETFKTNTAGPVLVSQVALPFLEKGSTKKILHISSTCGSIGSADQLGVIVAGYSMTKSALNMLAYKQKLERPDLTVITLCPGAVKTDISGGVGELEPPESVAGLLKVIISATPADSGKYLRYNGETIPW</sequence>
<dbReference type="EMBL" id="MNAD01000645">
    <property type="protein sequence ID" value="OJT11404.1"/>
    <property type="molecule type" value="Genomic_DNA"/>
</dbReference>
<dbReference type="InterPro" id="IPR052184">
    <property type="entry name" value="SDR_enzymes"/>
</dbReference>
<dbReference type="OrthoDB" id="7289984at2759"/>
<evidence type="ECO:0008006" key="3">
    <source>
        <dbReference type="Google" id="ProtNLM"/>
    </source>
</evidence>
<gene>
    <name evidence="1" type="ORF">TRAPUB_12069</name>
</gene>
<organism evidence="1 2">
    <name type="scientific">Trametes pubescens</name>
    <name type="common">White-rot fungus</name>
    <dbReference type="NCBI Taxonomy" id="154538"/>
    <lineage>
        <taxon>Eukaryota</taxon>
        <taxon>Fungi</taxon>
        <taxon>Dikarya</taxon>
        <taxon>Basidiomycota</taxon>
        <taxon>Agaricomycotina</taxon>
        <taxon>Agaricomycetes</taxon>
        <taxon>Polyporales</taxon>
        <taxon>Polyporaceae</taxon>
        <taxon>Trametes</taxon>
    </lineage>
</organism>
<dbReference type="InterPro" id="IPR036291">
    <property type="entry name" value="NAD(P)-bd_dom_sf"/>
</dbReference>
<proteinExistence type="predicted"/>
<dbReference type="Gene3D" id="3.40.50.720">
    <property type="entry name" value="NAD(P)-binding Rossmann-like Domain"/>
    <property type="match status" value="1"/>
</dbReference>
<dbReference type="PANTHER" id="PTHR45458:SF1">
    <property type="entry name" value="SHORT CHAIN DEHYDROGENASE"/>
    <property type="match status" value="1"/>
</dbReference>
<dbReference type="GO" id="GO:0016616">
    <property type="term" value="F:oxidoreductase activity, acting on the CH-OH group of donors, NAD or NADP as acceptor"/>
    <property type="evidence" value="ECO:0007669"/>
    <property type="project" value="TreeGrafter"/>
</dbReference>
<dbReference type="PRINTS" id="PR00081">
    <property type="entry name" value="GDHRDH"/>
</dbReference>
<dbReference type="Pfam" id="PF00106">
    <property type="entry name" value="adh_short"/>
    <property type="match status" value="1"/>
</dbReference>
<dbReference type="SUPFAM" id="SSF51735">
    <property type="entry name" value="NAD(P)-binding Rossmann-fold domains"/>
    <property type="match status" value="1"/>
</dbReference>
<evidence type="ECO:0000313" key="1">
    <source>
        <dbReference type="EMBL" id="OJT11404.1"/>
    </source>
</evidence>
<dbReference type="Proteomes" id="UP000184267">
    <property type="component" value="Unassembled WGS sequence"/>
</dbReference>
<dbReference type="AlphaFoldDB" id="A0A1M2VUW8"/>
<dbReference type="CDD" id="cd05325">
    <property type="entry name" value="carb_red_sniffer_like_SDR_c"/>
    <property type="match status" value="1"/>
</dbReference>
<protein>
    <recommendedName>
        <fullName evidence="3">C-factor</fullName>
    </recommendedName>
</protein>
<name>A0A1M2VUW8_TRAPU</name>
<accession>A0A1M2VUW8</accession>
<reference evidence="1 2" key="1">
    <citation type="submission" date="2016-10" db="EMBL/GenBank/DDBJ databases">
        <title>Genome sequence of the basidiomycete white-rot fungus Trametes pubescens.</title>
        <authorList>
            <person name="Makela M.R."/>
            <person name="Granchi Z."/>
            <person name="Peng M."/>
            <person name="De Vries R.P."/>
            <person name="Grigoriev I."/>
            <person name="Riley R."/>
            <person name="Hilden K."/>
        </authorList>
    </citation>
    <scope>NUCLEOTIDE SEQUENCE [LARGE SCALE GENOMIC DNA]</scope>
    <source>
        <strain evidence="1 2">FBCC735</strain>
    </source>
</reference>
<dbReference type="InterPro" id="IPR002347">
    <property type="entry name" value="SDR_fam"/>
</dbReference>
<evidence type="ECO:0000313" key="2">
    <source>
        <dbReference type="Proteomes" id="UP000184267"/>
    </source>
</evidence>
<dbReference type="OMA" id="CASIEQW"/>
<comment type="caution">
    <text evidence="1">The sequence shown here is derived from an EMBL/GenBank/DDBJ whole genome shotgun (WGS) entry which is preliminary data.</text>
</comment>